<keyword evidence="6" id="KW-0597">Phosphoprotein</keyword>
<dbReference type="SUPFAM" id="SSF46894">
    <property type="entry name" value="C-terminal effector domain of the bipartite response regulators"/>
    <property type="match status" value="1"/>
</dbReference>
<dbReference type="InterPro" id="IPR011006">
    <property type="entry name" value="CheY-like_superfamily"/>
</dbReference>
<feature type="domain" description="OmpR/PhoB-type" evidence="9">
    <location>
        <begin position="134"/>
        <end position="233"/>
    </location>
</feature>
<dbReference type="InterPro" id="IPR039420">
    <property type="entry name" value="WalR-like"/>
</dbReference>
<dbReference type="CDD" id="cd17574">
    <property type="entry name" value="REC_OmpR"/>
    <property type="match status" value="1"/>
</dbReference>
<dbReference type="PROSITE" id="PS51755">
    <property type="entry name" value="OMPR_PHOB"/>
    <property type="match status" value="1"/>
</dbReference>
<dbReference type="SUPFAM" id="SSF52172">
    <property type="entry name" value="CheY-like"/>
    <property type="match status" value="1"/>
</dbReference>
<protein>
    <recommendedName>
        <fullName evidence="1">Stage 0 sporulation protein A homolog</fullName>
    </recommendedName>
</protein>
<evidence type="ECO:0000259" key="9">
    <source>
        <dbReference type="PROSITE" id="PS51755"/>
    </source>
</evidence>
<dbReference type="RefSeq" id="WP_249305710.1">
    <property type="nucleotide sequence ID" value="NZ_JACRSW010000040.1"/>
</dbReference>
<gene>
    <name evidence="10" type="ORF">H8700_11380</name>
</gene>
<feature type="DNA-binding region" description="OmpR/PhoB-type" evidence="7">
    <location>
        <begin position="134"/>
        <end position="233"/>
    </location>
</feature>
<evidence type="ECO:0000256" key="1">
    <source>
        <dbReference type="ARBA" id="ARBA00018672"/>
    </source>
</evidence>
<name>A0ABR7MX11_9FIRM</name>
<dbReference type="PANTHER" id="PTHR48111:SF2">
    <property type="entry name" value="RESPONSE REGULATOR SAER"/>
    <property type="match status" value="1"/>
</dbReference>
<evidence type="ECO:0000256" key="4">
    <source>
        <dbReference type="ARBA" id="ARBA00023163"/>
    </source>
</evidence>
<evidence type="ECO:0000256" key="5">
    <source>
        <dbReference type="ARBA" id="ARBA00024867"/>
    </source>
</evidence>
<dbReference type="Proteomes" id="UP000637513">
    <property type="component" value="Unassembled WGS sequence"/>
</dbReference>
<comment type="function">
    <text evidence="5">May play the central regulatory role in sporulation. It may be an element of the effector pathway responsible for the activation of sporulation genes in response to nutritional stress. Spo0A may act in concert with spo0H (a sigma factor) to control the expression of some genes that are critical to the sporulation process.</text>
</comment>
<dbReference type="SMART" id="SM00448">
    <property type="entry name" value="REC"/>
    <property type="match status" value="1"/>
</dbReference>
<organism evidence="10 11">
    <name type="scientific">Jutongia hominis</name>
    <dbReference type="NCBI Taxonomy" id="2763664"/>
    <lineage>
        <taxon>Bacteria</taxon>
        <taxon>Bacillati</taxon>
        <taxon>Bacillota</taxon>
        <taxon>Clostridia</taxon>
        <taxon>Lachnospirales</taxon>
        <taxon>Lachnospiraceae</taxon>
        <taxon>Jutongia</taxon>
    </lineage>
</organism>
<accession>A0ABR7MX11</accession>
<keyword evidence="11" id="KW-1185">Reference proteome</keyword>
<feature type="domain" description="Response regulatory" evidence="8">
    <location>
        <begin position="5"/>
        <end position="118"/>
    </location>
</feature>
<sequence length="235" mass="27264">MEKIKILVADDDREIVNAICTLLEEEGYGTVKAYNGKEVMQCMHEQEVQLILLDIMMPYQDGLTTTLQIRNEKNIPIIILSAKTEENDIVLGLNVGADDYIAKPYSPSELLARVRSQIRRYLRFGSQNMQKDGEEIIQNGSLELNVTQKQLYVDGEAVKLTSKEYKIINYLMHNLGRIFSAEEIYEHIWQEEAFSVENTVMVHIRRIREKIEINPSDPKYLKVVWGIGYKMEKYN</sequence>
<dbReference type="Pfam" id="PF00072">
    <property type="entry name" value="Response_reg"/>
    <property type="match status" value="1"/>
</dbReference>
<evidence type="ECO:0000256" key="7">
    <source>
        <dbReference type="PROSITE-ProRule" id="PRU01091"/>
    </source>
</evidence>
<evidence type="ECO:0000256" key="3">
    <source>
        <dbReference type="ARBA" id="ARBA00023125"/>
    </source>
</evidence>
<evidence type="ECO:0000259" key="8">
    <source>
        <dbReference type="PROSITE" id="PS50110"/>
    </source>
</evidence>
<feature type="modified residue" description="4-aspartylphosphate" evidence="6">
    <location>
        <position position="54"/>
    </location>
</feature>
<dbReference type="InterPro" id="IPR001789">
    <property type="entry name" value="Sig_transdc_resp-reg_receiver"/>
</dbReference>
<keyword evidence="2" id="KW-0805">Transcription regulation</keyword>
<evidence type="ECO:0000256" key="2">
    <source>
        <dbReference type="ARBA" id="ARBA00023015"/>
    </source>
</evidence>
<dbReference type="InterPro" id="IPR016032">
    <property type="entry name" value="Sig_transdc_resp-reg_C-effctor"/>
</dbReference>
<dbReference type="CDD" id="cd00383">
    <property type="entry name" value="trans_reg_C"/>
    <property type="match status" value="1"/>
</dbReference>
<keyword evidence="4" id="KW-0804">Transcription</keyword>
<dbReference type="Gene3D" id="6.10.250.690">
    <property type="match status" value="1"/>
</dbReference>
<dbReference type="Gene3D" id="3.40.50.2300">
    <property type="match status" value="1"/>
</dbReference>
<dbReference type="EMBL" id="JACRSW010000040">
    <property type="protein sequence ID" value="MBC8558298.1"/>
    <property type="molecule type" value="Genomic_DNA"/>
</dbReference>
<evidence type="ECO:0000313" key="11">
    <source>
        <dbReference type="Proteomes" id="UP000637513"/>
    </source>
</evidence>
<evidence type="ECO:0000256" key="6">
    <source>
        <dbReference type="PROSITE-ProRule" id="PRU00169"/>
    </source>
</evidence>
<dbReference type="PANTHER" id="PTHR48111">
    <property type="entry name" value="REGULATOR OF RPOS"/>
    <property type="match status" value="1"/>
</dbReference>
<dbReference type="InterPro" id="IPR036388">
    <property type="entry name" value="WH-like_DNA-bd_sf"/>
</dbReference>
<dbReference type="InterPro" id="IPR001867">
    <property type="entry name" value="OmpR/PhoB-type_DNA-bd"/>
</dbReference>
<dbReference type="SMART" id="SM00862">
    <property type="entry name" value="Trans_reg_C"/>
    <property type="match status" value="1"/>
</dbReference>
<dbReference type="Pfam" id="PF00486">
    <property type="entry name" value="Trans_reg_C"/>
    <property type="match status" value="1"/>
</dbReference>
<reference evidence="10 11" key="1">
    <citation type="submission" date="2020-08" db="EMBL/GenBank/DDBJ databases">
        <title>Genome public.</title>
        <authorList>
            <person name="Liu C."/>
            <person name="Sun Q."/>
        </authorList>
    </citation>
    <scope>NUCLEOTIDE SEQUENCE [LARGE SCALE GENOMIC DNA]</scope>
    <source>
        <strain evidence="10 11">BX3</strain>
    </source>
</reference>
<dbReference type="Gene3D" id="1.10.10.10">
    <property type="entry name" value="Winged helix-like DNA-binding domain superfamily/Winged helix DNA-binding domain"/>
    <property type="match status" value="1"/>
</dbReference>
<keyword evidence="3 7" id="KW-0238">DNA-binding</keyword>
<proteinExistence type="predicted"/>
<evidence type="ECO:0000313" key="10">
    <source>
        <dbReference type="EMBL" id="MBC8558298.1"/>
    </source>
</evidence>
<comment type="caution">
    <text evidence="10">The sequence shown here is derived from an EMBL/GenBank/DDBJ whole genome shotgun (WGS) entry which is preliminary data.</text>
</comment>
<dbReference type="PROSITE" id="PS50110">
    <property type="entry name" value="RESPONSE_REGULATORY"/>
    <property type="match status" value="1"/>
</dbReference>